<dbReference type="Proteomes" id="UP000002037">
    <property type="component" value="Unassembled WGS sequence"/>
</dbReference>
<dbReference type="EC" id="6.3.3.2" evidence="5 7"/>
<feature type="binding site" evidence="6">
    <location>
        <begin position="150"/>
        <end position="158"/>
    </location>
    <ligand>
        <name>ATP</name>
        <dbReference type="ChEBI" id="CHEBI:30616"/>
    </ligand>
</feature>
<name>C5MEW6_CANTT</name>
<feature type="binding site" evidence="6">
    <location>
        <position position="62"/>
    </location>
    <ligand>
        <name>substrate</name>
    </ligand>
</feature>
<dbReference type="RefSeq" id="XP_002550311.1">
    <property type="nucleotide sequence ID" value="XM_002550265.1"/>
</dbReference>
<dbReference type="GO" id="GO:0035999">
    <property type="term" value="P:tetrahydrofolate interconversion"/>
    <property type="evidence" value="ECO:0007669"/>
    <property type="project" value="TreeGrafter"/>
</dbReference>
<dbReference type="AlphaFoldDB" id="C5MEW6"/>
<evidence type="ECO:0000256" key="7">
    <source>
        <dbReference type="RuleBase" id="RU361279"/>
    </source>
</evidence>
<dbReference type="EMBL" id="GG692400">
    <property type="protein sequence ID" value="EER31826.1"/>
    <property type="molecule type" value="Genomic_DNA"/>
</dbReference>
<comment type="catalytic activity">
    <reaction evidence="4 7">
        <text>(6S)-5-formyl-5,6,7,8-tetrahydrofolate + ATP = (6R)-5,10-methenyltetrahydrofolate + ADP + phosphate</text>
        <dbReference type="Rhea" id="RHEA:10488"/>
        <dbReference type="ChEBI" id="CHEBI:30616"/>
        <dbReference type="ChEBI" id="CHEBI:43474"/>
        <dbReference type="ChEBI" id="CHEBI:57455"/>
        <dbReference type="ChEBI" id="CHEBI:57457"/>
        <dbReference type="ChEBI" id="CHEBI:456216"/>
        <dbReference type="EC" id="6.3.3.2"/>
    </reaction>
</comment>
<dbReference type="VEuPathDB" id="FungiDB:CTRG_04609"/>
<dbReference type="Gene3D" id="3.40.50.10420">
    <property type="entry name" value="NagB/RpiA/CoA transferase-like"/>
    <property type="match status" value="1"/>
</dbReference>
<proteinExistence type="inferred from homology"/>
<dbReference type="PIRSF" id="PIRSF006806">
    <property type="entry name" value="FTHF_cligase"/>
    <property type="match status" value="1"/>
</dbReference>
<keyword evidence="7" id="KW-0479">Metal-binding</keyword>
<evidence type="ECO:0000256" key="5">
    <source>
        <dbReference type="ARBA" id="ARBA00038966"/>
    </source>
</evidence>
<sequence>MQMTTTRILKKQLRKQIKSILKSITQDSLTQQSQLIHENLLSHSNFQNAKSVAVYMNMPDSEVQTIEVIKLCFELGKNVYLPRCNYTQIPGRKLNYMSMLKMPDFQSVLNLKPQGKYQLLEPTEGEDVMDTGDLDLIIVPGVSFDKTKNRMGHGAGFYDEFITTFNEKFNRRPYLLALALQEQIIDEKIPTETHDWKLDSIVTPLNTIY</sequence>
<dbReference type="PANTHER" id="PTHR23407">
    <property type="entry name" value="ATPASE INHIBITOR/5-FORMYLTETRAHYDROFOLATE CYCLO-LIGASE"/>
    <property type="match status" value="1"/>
</dbReference>
<evidence type="ECO:0000256" key="2">
    <source>
        <dbReference type="ARBA" id="ARBA00022741"/>
    </source>
</evidence>
<dbReference type="eggNOG" id="KOG3093">
    <property type="taxonomic scope" value="Eukaryota"/>
</dbReference>
<dbReference type="OrthoDB" id="2015992at2759"/>
<dbReference type="InterPro" id="IPR037171">
    <property type="entry name" value="NagB/RpiA_transferase-like"/>
</dbReference>
<keyword evidence="3 6" id="KW-0067">ATP-binding</keyword>
<dbReference type="GO" id="GO:0009396">
    <property type="term" value="P:folic acid-containing compound biosynthetic process"/>
    <property type="evidence" value="ECO:0007669"/>
    <property type="project" value="EnsemblFungi"/>
</dbReference>
<dbReference type="SUPFAM" id="SSF100950">
    <property type="entry name" value="NagB/RpiA/CoA transferase-like"/>
    <property type="match status" value="1"/>
</dbReference>
<comment type="similarity">
    <text evidence="1 7">Belongs to the 5-formyltetrahydrofolate cyclo-ligase family.</text>
</comment>
<evidence type="ECO:0000256" key="6">
    <source>
        <dbReference type="PIRSR" id="PIRSR006806-1"/>
    </source>
</evidence>
<gene>
    <name evidence="8" type="ORF">CTRG_04609</name>
</gene>
<evidence type="ECO:0000313" key="8">
    <source>
        <dbReference type="EMBL" id="EER31826.1"/>
    </source>
</evidence>
<organism evidence="8 9">
    <name type="scientific">Candida tropicalis (strain ATCC MYA-3404 / T1)</name>
    <name type="common">Yeast</name>
    <dbReference type="NCBI Taxonomy" id="294747"/>
    <lineage>
        <taxon>Eukaryota</taxon>
        <taxon>Fungi</taxon>
        <taxon>Dikarya</taxon>
        <taxon>Ascomycota</taxon>
        <taxon>Saccharomycotina</taxon>
        <taxon>Pichiomycetes</taxon>
        <taxon>Debaryomycetaceae</taxon>
        <taxon>Candida/Lodderomyces clade</taxon>
        <taxon>Candida</taxon>
    </lineage>
</organism>
<keyword evidence="7" id="KW-0460">Magnesium</keyword>
<dbReference type="PANTHER" id="PTHR23407:SF1">
    <property type="entry name" value="5-FORMYLTETRAHYDROFOLATE CYCLO-LIGASE"/>
    <property type="match status" value="1"/>
</dbReference>
<dbReference type="Pfam" id="PF01812">
    <property type="entry name" value="5-FTHF_cyc-lig"/>
    <property type="match status" value="1"/>
</dbReference>
<feature type="binding site" evidence="6">
    <location>
        <position position="56"/>
    </location>
    <ligand>
        <name>substrate</name>
    </ligand>
</feature>
<evidence type="ECO:0000313" key="9">
    <source>
        <dbReference type="Proteomes" id="UP000002037"/>
    </source>
</evidence>
<dbReference type="InterPro" id="IPR002698">
    <property type="entry name" value="FTHF_cligase"/>
</dbReference>
<dbReference type="GO" id="GO:0005524">
    <property type="term" value="F:ATP binding"/>
    <property type="evidence" value="ECO:0007669"/>
    <property type="project" value="UniProtKB-KW"/>
</dbReference>
<feature type="binding site" evidence="6">
    <location>
        <begin position="10"/>
        <end position="14"/>
    </location>
    <ligand>
        <name>ATP</name>
        <dbReference type="ChEBI" id="CHEBI:30616"/>
    </ligand>
</feature>
<evidence type="ECO:0000256" key="4">
    <source>
        <dbReference type="ARBA" id="ARBA00036539"/>
    </source>
</evidence>
<keyword evidence="9" id="KW-1185">Reference proteome</keyword>
<dbReference type="GO" id="GO:0030272">
    <property type="term" value="F:5-formyltetrahydrofolate cyclo-ligase activity"/>
    <property type="evidence" value="ECO:0007669"/>
    <property type="project" value="UniProtKB-EC"/>
</dbReference>
<dbReference type="NCBIfam" id="TIGR02727">
    <property type="entry name" value="MTHFS_bact"/>
    <property type="match status" value="1"/>
</dbReference>
<reference evidence="8 9" key="1">
    <citation type="journal article" date="2009" name="Nature">
        <title>Evolution of pathogenicity and sexual reproduction in eight Candida genomes.</title>
        <authorList>
            <person name="Butler G."/>
            <person name="Rasmussen M.D."/>
            <person name="Lin M.F."/>
            <person name="Santos M.A."/>
            <person name="Sakthikumar S."/>
            <person name="Munro C.A."/>
            <person name="Rheinbay E."/>
            <person name="Grabherr M."/>
            <person name="Forche A."/>
            <person name="Reedy J.L."/>
            <person name="Agrafioti I."/>
            <person name="Arnaud M.B."/>
            <person name="Bates S."/>
            <person name="Brown A.J."/>
            <person name="Brunke S."/>
            <person name="Costanzo M.C."/>
            <person name="Fitzpatrick D.A."/>
            <person name="de Groot P.W."/>
            <person name="Harris D."/>
            <person name="Hoyer L.L."/>
            <person name="Hube B."/>
            <person name="Klis F.M."/>
            <person name="Kodira C."/>
            <person name="Lennard N."/>
            <person name="Logue M.E."/>
            <person name="Martin R."/>
            <person name="Neiman A.M."/>
            <person name="Nikolaou E."/>
            <person name="Quail M.A."/>
            <person name="Quinn J."/>
            <person name="Santos M.C."/>
            <person name="Schmitzberger F.F."/>
            <person name="Sherlock G."/>
            <person name="Shah P."/>
            <person name="Silverstein K.A."/>
            <person name="Skrzypek M.S."/>
            <person name="Soll D."/>
            <person name="Staggs R."/>
            <person name="Stansfield I."/>
            <person name="Stumpf M.P."/>
            <person name="Sudbery P.E."/>
            <person name="Srikantha T."/>
            <person name="Zeng Q."/>
            <person name="Berman J."/>
            <person name="Berriman M."/>
            <person name="Heitman J."/>
            <person name="Gow N.A."/>
            <person name="Lorenz M.C."/>
            <person name="Birren B.W."/>
            <person name="Kellis M."/>
            <person name="Cuomo C.A."/>
        </authorList>
    </citation>
    <scope>NUCLEOTIDE SEQUENCE [LARGE SCALE GENOMIC DNA]</scope>
    <source>
        <strain evidence="9">ATCC MYA-3404 / T1</strain>
    </source>
</reference>
<comment type="cofactor">
    <cofactor evidence="7">
        <name>Mg(2+)</name>
        <dbReference type="ChEBI" id="CHEBI:18420"/>
    </cofactor>
</comment>
<dbReference type="InterPro" id="IPR024185">
    <property type="entry name" value="FTHF_cligase-like_sf"/>
</dbReference>
<dbReference type="HOGENOM" id="CLU_066245_2_1_1"/>
<dbReference type="GO" id="GO:0046872">
    <property type="term" value="F:metal ion binding"/>
    <property type="evidence" value="ECO:0007669"/>
    <property type="project" value="UniProtKB-KW"/>
</dbReference>
<dbReference type="KEGG" id="ctp:CTRG_04609"/>
<accession>C5MEW6</accession>
<evidence type="ECO:0000256" key="1">
    <source>
        <dbReference type="ARBA" id="ARBA00010638"/>
    </source>
</evidence>
<dbReference type="GeneID" id="8301141"/>
<protein>
    <recommendedName>
        <fullName evidence="5 7">5-formyltetrahydrofolate cyclo-ligase</fullName>
        <ecNumber evidence="5 7">6.3.3.2</ecNumber>
    </recommendedName>
</protein>
<dbReference type="GO" id="GO:0005739">
    <property type="term" value="C:mitochondrion"/>
    <property type="evidence" value="ECO:0007669"/>
    <property type="project" value="TreeGrafter"/>
</dbReference>
<dbReference type="STRING" id="294747.C5MEW6"/>
<evidence type="ECO:0000256" key="3">
    <source>
        <dbReference type="ARBA" id="ARBA00022840"/>
    </source>
</evidence>
<keyword evidence="2 6" id="KW-0547">Nucleotide-binding</keyword>